<sequence length="1104" mass="119493">MSRAPRIPAAEWNAHKEQIHFLYIDQDKKLDDLVRLMREDYGFHPTRAQYIRKLDSWRMKKNLTEKEWASASALVRKRKSTTGKETELVIGGRVIAGKKLKKEMGRYDYLQYFGQAPSAEPETTLDRIVARTPPSAACPFILCSNLPWFQFQNHTTELASMRPPILNETRIPPFGQLISSDAVSCIDFAKKIFTNPVSQYKYTDIGNLDDLSKMLEDVIPKTEHSDSDFHVQKLSQPQPSVQVIQWAVYLSSNGLLPNEKTDGLLRWVIESGNMSAMDQILGANGPTVRTFASNILLSAIRIGHVKTVQKLLAQGVSANSADSTFPEGTALQTAVAKNNVEISQLLLDQGADVDYILYEGEARPLELAARRPEVSVALVQILIKAGPNASCLQSSVVEATICGNLEVVKLLIAAGADFKELPPFRGSALQHAASTNNIDLARTLIAATADVNIPLGDHYTAALKEFRAGLPHKYQRYCTPIQLATLNGNKEMVQLLLGAGAYPNKVLDATSLPEELLVELDMNEADFTDFVLPLQQAVLQNDPEMVELLLNGGASPTAVDLTDSTALQYILAKDHFDRAKSLTIAQLLLSKGADVNAPPGWAWHGMTALQAASRNGDMDLVNFFLERGANPNAPCGKRGGRTALQAAAESGSLDLFLLLIEHGAIISTRTAESRGLTYLQAAALSGNLGLVNLLLQLGAEVNAPASAKYGRTALQAAVEIGNQEIVEGLLDAGANVNQIGGSDPIGDRSGIIDRRTALLTAIEMADCDLFDLLMENGADPDPQPVAITPLALAVELGLTPIVNSLLDAGANSNRFSNYFDDYDGTWELHTPLNIALYHGFLKEVRMLLDAKADPNLDNPGDGTTPLYNSLWFTRLDDGMTEMLILYGADVNAPSADWGYPVQWAIAGTTDDSEANAAVQMLMDNGADVNAPAPVTIYPDQNMTALQPAVYNYCHGLVKTLLGAGADVNAPASPKRGRTALQAAAEKRDLHLARELIEHGAKVNAPAARDKGATALQFAAITGHINMAVLLLENGADVNAEPAAVEGRTALNGAAEHGRLDMVHLLLGNDQQLDSLEDRCQEAAEFADRNSHFVLAEVLRGWKRP</sequence>
<keyword evidence="6" id="KW-1185">Reference proteome</keyword>
<dbReference type="InterPro" id="IPR002110">
    <property type="entry name" value="Ankyrin_rpt"/>
</dbReference>
<dbReference type="InterPro" id="IPR036770">
    <property type="entry name" value="Ankyrin_rpt-contain_sf"/>
</dbReference>
<dbReference type="PRINTS" id="PR01415">
    <property type="entry name" value="ANKYRIN"/>
</dbReference>
<keyword evidence="1" id="KW-0677">Repeat</keyword>
<feature type="repeat" description="ANK" evidence="3">
    <location>
        <begin position="975"/>
        <end position="1007"/>
    </location>
</feature>
<feature type="repeat" description="ANK" evidence="3">
    <location>
        <begin position="604"/>
        <end position="636"/>
    </location>
</feature>
<feature type="repeat" description="ANK" evidence="3">
    <location>
        <begin position="639"/>
        <end position="671"/>
    </location>
</feature>
<dbReference type="PANTHER" id="PTHR24198:SF165">
    <property type="entry name" value="ANKYRIN REPEAT-CONTAINING PROTEIN-RELATED"/>
    <property type="match status" value="1"/>
</dbReference>
<dbReference type="Proteomes" id="UP001498421">
    <property type="component" value="Unassembled WGS sequence"/>
</dbReference>
<dbReference type="Pfam" id="PF12796">
    <property type="entry name" value="Ank_2"/>
    <property type="match status" value="5"/>
</dbReference>
<dbReference type="Pfam" id="PF14420">
    <property type="entry name" value="Clr5"/>
    <property type="match status" value="1"/>
</dbReference>
<protein>
    <recommendedName>
        <fullName evidence="4">Clr5 domain-containing protein</fullName>
    </recommendedName>
</protein>
<feature type="repeat" description="ANK" evidence="3">
    <location>
        <begin position="529"/>
        <end position="561"/>
    </location>
</feature>
<dbReference type="InterPro" id="IPR025676">
    <property type="entry name" value="Clr5_dom"/>
</dbReference>
<dbReference type="EMBL" id="JAZAVK010000054">
    <property type="protein sequence ID" value="KAK7427358.1"/>
    <property type="molecule type" value="Genomic_DNA"/>
</dbReference>
<dbReference type="Gene3D" id="1.25.40.20">
    <property type="entry name" value="Ankyrin repeat-containing domain"/>
    <property type="match status" value="4"/>
</dbReference>
<dbReference type="PANTHER" id="PTHR24198">
    <property type="entry name" value="ANKYRIN REPEAT AND PROTEIN KINASE DOMAIN-CONTAINING PROTEIN"/>
    <property type="match status" value="1"/>
</dbReference>
<dbReference type="PROSITE" id="PS50088">
    <property type="entry name" value="ANK_REPEAT"/>
    <property type="match status" value="13"/>
</dbReference>
<feature type="repeat" description="ANK" evidence="3">
    <location>
        <begin position="785"/>
        <end position="817"/>
    </location>
</feature>
<proteinExistence type="predicted"/>
<dbReference type="SMART" id="SM00248">
    <property type="entry name" value="ANK"/>
    <property type="match status" value="20"/>
</dbReference>
<feature type="repeat" description="ANK" evidence="3">
    <location>
        <begin position="674"/>
        <end position="706"/>
    </location>
</feature>
<feature type="repeat" description="ANK" evidence="3">
    <location>
        <begin position="326"/>
        <end position="354"/>
    </location>
</feature>
<evidence type="ECO:0000313" key="6">
    <source>
        <dbReference type="Proteomes" id="UP001498421"/>
    </source>
</evidence>
<dbReference type="PROSITE" id="PS50297">
    <property type="entry name" value="ANK_REP_REGION"/>
    <property type="match status" value="7"/>
</dbReference>
<feature type="repeat" description="ANK" evidence="3">
    <location>
        <begin position="709"/>
        <end position="741"/>
    </location>
</feature>
<feature type="repeat" description="ANK" evidence="3">
    <location>
        <begin position="1045"/>
        <end position="1077"/>
    </location>
</feature>
<evidence type="ECO:0000256" key="2">
    <source>
        <dbReference type="ARBA" id="ARBA00023043"/>
    </source>
</evidence>
<reference evidence="5 6" key="1">
    <citation type="journal article" date="2025" name="Microbiol. Resour. Announc.">
        <title>Draft genome sequences for Neonectria magnoliae and Neonectria punicea, canker pathogens of Liriodendron tulipifera and Acer saccharum in West Virginia.</title>
        <authorList>
            <person name="Petronek H.M."/>
            <person name="Kasson M.T."/>
            <person name="Metheny A.M."/>
            <person name="Stauder C.M."/>
            <person name="Lovett B."/>
            <person name="Lynch S.C."/>
            <person name="Garnas J.R."/>
            <person name="Kasson L.R."/>
            <person name="Stajich J.E."/>
        </authorList>
    </citation>
    <scope>NUCLEOTIDE SEQUENCE [LARGE SCALE GENOMIC DNA]</scope>
    <source>
        <strain evidence="5 6">NRRL 64651</strain>
    </source>
</reference>
<feature type="repeat" description="ANK" evidence="3">
    <location>
        <begin position="1010"/>
        <end position="1042"/>
    </location>
</feature>
<evidence type="ECO:0000256" key="3">
    <source>
        <dbReference type="PROSITE-ProRule" id="PRU00023"/>
    </source>
</evidence>
<keyword evidence="2 3" id="KW-0040">ANK repeat</keyword>
<comment type="caution">
    <text evidence="5">The sequence shown here is derived from an EMBL/GenBank/DDBJ whole genome shotgun (WGS) entry which is preliminary data.</text>
</comment>
<evidence type="ECO:0000256" key="1">
    <source>
        <dbReference type="ARBA" id="ARBA00022737"/>
    </source>
</evidence>
<feature type="domain" description="Clr5" evidence="4">
    <location>
        <begin position="9"/>
        <end position="61"/>
    </location>
</feature>
<gene>
    <name evidence="5" type="ORF">QQZ08_006127</name>
</gene>
<organism evidence="5 6">
    <name type="scientific">Neonectria magnoliae</name>
    <dbReference type="NCBI Taxonomy" id="2732573"/>
    <lineage>
        <taxon>Eukaryota</taxon>
        <taxon>Fungi</taxon>
        <taxon>Dikarya</taxon>
        <taxon>Ascomycota</taxon>
        <taxon>Pezizomycotina</taxon>
        <taxon>Sordariomycetes</taxon>
        <taxon>Hypocreomycetidae</taxon>
        <taxon>Hypocreales</taxon>
        <taxon>Nectriaceae</taxon>
        <taxon>Neonectria</taxon>
    </lineage>
</organism>
<feature type="repeat" description="ANK" evidence="3">
    <location>
        <begin position="476"/>
        <end position="508"/>
    </location>
</feature>
<accession>A0ABR1I1G4</accession>
<dbReference type="Pfam" id="PF00023">
    <property type="entry name" value="Ank"/>
    <property type="match status" value="2"/>
</dbReference>
<name>A0ABR1I1G4_9HYPO</name>
<evidence type="ECO:0000313" key="5">
    <source>
        <dbReference type="EMBL" id="KAK7427358.1"/>
    </source>
</evidence>
<feature type="repeat" description="ANK" evidence="3">
    <location>
        <begin position="827"/>
        <end position="859"/>
    </location>
</feature>
<dbReference type="SUPFAM" id="SSF48403">
    <property type="entry name" value="Ankyrin repeat"/>
    <property type="match status" value="3"/>
</dbReference>
<evidence type="ECO:0000259" key="4">
    <source>
        <dbReference type="Pfam" id="PF14420"/>
    </source>
</evidence>
<feature type="repeat" description="ANK" evidence="3">
    <location>
        <begin position="861"/>
        <end position="895"/>
    </location>
</feature>